<dbReference type="PANTHER" id="PTHR22504:SF0">
    <property type="entry name" value="REPRESSOR OF RNA POLYMERASE III TRANSCRIPTION MAF1 HOMOLOG"/>
    <property type="match status" value="1"/>
</dbReference>
<dbReference type="Proteomes" id="UP000026961">
    <property type="component" value="Chromosome 4"/>
</dbReference>
<evidence type="ECO:0000313" key="2">
    <source>
        <dbReference type="EnsemblPlants" id="OGLUM04G28360.2"/>
    </source>
</evidence>
<dbReference type="GO" id="GO:0000994">
    <property type="term" value="F:RNA polymerase III core binding"/>
    <property type="evidence" value="ECO:0007669"/>
    <property type="project" value="TreeGrafter"/>
</dbReference>
<evidence type="ECO:0000256" key="1">
    <source>
        <dbReference type="SAM" id="MobiDB-lite"/>
    </source>
</evidence>
<proteinExistence type="predicted"/>
<accession>A0A0D9ZS04</accession>
<evidence type="ECO:0008006" key="4">
    <source>
        <dbReference type="Google" id="ProtNLM"/>
    </source>
</evidence>
<reference evidence="2" key="2">
    <citation type="submission" date="2018-05" db="EMBL/GenBank/DDBJ databases">
        <title>OgluRS3 (Oryza glumaepatula Reference Sequence Version 3).</title>
        <authorList>
            <person name="Zhang J."/>
            <person name="Kudrna D."/>
            <person name="Lee S."/>
            <person name="Talag J."/>
            <person name="Welchert J."/>
            <person name="Wing R.A."/>
        </authorList>
    </citation>
    <scope>NUCLEOTIDE SEQUENCE [LARGE SCALE GENOMIC DNA]</scope>
</reference>
<name>A0A0D9ZS04_9ORYZ</name>
<dbReference type="InterPro" id="IPR038564">
    <property type="entry name" value="Maf1_sf"/>
</dbReference>
<organism evidence="2">
    <name type="scientific">Oryza glumipatula</name>
    <dbReference type="NCBI Taxonomy" id="40148"/>
    <lineage>
        <taxon>Eukaryota</taxon>
        <taxon>Viridiplantae</taxon>
        <taxon>Streptophyta</taxon>
        <taxon>Embryophyta</taxon>
        <taxon>Tracheophyta</taxon>
        <taxon>Spermatophyta</taxon>
        <taxon>Magnoliopsida</taxon>
        <taxon>Liliopsida</taxon>
        <taxon>Poales</taxon>
        <taxon>Poaceae</taxon>
        <taxon>BOP clade</taxon>
        <taxon>Oryzoideae</taxon>
        <taxon>Oryzeae</taxon>
        <taxon>Oryzinae</taxon>
        <taxon>Oryza</taxon>
    </lineage>
</organism>
<dbReference type="Pfam" id="PF09174">
    <property type="entry name" value="Maf1"/>
    <property type="match status" value="1"/>
</dbReference>
<dbReference type="InterPro" id="IPR015257">
    <property type="entry name" value="Maf1"/>
</dbReference>
<dbReference type="EnsemblPlants" id="OGLUM04G28360.2">
    <property type="protein sequence ID" value="OGLUM04G28360.2"/>
    <property type="gene ID" value="OGLUM04G28360"/>
</dbReference>
<dbReference type="Gene3D" id="3.40.1000.50">
    <property type="entry name" value="Repressor of RNA polymerase III transcription Maf1"/>
    <property type="match status" value="1"/>
</dbReference>
<dbReference type="Gramene" id="OGLUM04G28360.2">
    <property type="protein sequence ID" value="OGLUM04G28360.2"/>
    <property type="gene ID" value="OGLUM04G28360"/>
</dbReference>
<dbReference type="GO" id="GO:0005634">
    <property type="term" value="C:nucleus"/>
    <property type="evidence" value="ECO:0007669"/>
    <property type="project" value="TreeGrafter"/>
</dbReference>
<protein>
    <recommendedName>
        <fullName evidence="4">Repressor of RNA polymerase III transcription</fullName>
    </recommendedName>
</protein>
<reference evidence="2" key="1">
    <citation type="submission" date="2015-04" db="UniProtKB">
        <authorList>
            <consortium name="EnsemblPlants"/>
        </authorList>
    </citation>
    <scope>IDENTIFICATION</scope>
</reference>
<dbReference type="AlphaFoldDB" id="A0A0D9ZS04"/>
<keyword evidence="3" id="KW-1185">Reference proteome</keyword>
<evidence type="ECO:0000313" key="3">
    <source>
        <dbReference type="Proteomes" id="UP000026961"/>
    </source>
</evidence>
<dbReference type="GO" id="GO:0016480">
    <property type="term" value="P:negative regulation of transcription by RNA polymerase III"/>
    <property type="evidence" value="ECO:0007669"/>
    <property type="project" value="InterPro"/>
</dbReference>
<dbReference type="PANTHER" id="PTHR22504">
    <property type="entry name" value="REPRESSOR OF RNA POLYMERASE III TRANSCRIPTION MAF1"/>
    <property type="match status" value="1"/>
</dbReference>
<feature type="compositionally biased region" description="Basic and acidic residues" evidence="1">
    <location>
        <begin position="8"/>
        <end position="18"/>
    </location>
</feature>
<sequence>MRGASGSREARVRERSDPVRGVMTRHGSDSEGNIPHHPSHPETSSSNLRESGEKPTGINLFLDNLDLGDCTIRGNLEAFSCKHTGNDRRLSISLEHEILDCLSKSSDSDHSSPVEHLSCRSSRKTLIYLVLTLSHMYPDYDFSAVRAHLFFKEEEWESFKEMTDTYLSEASKQWAATNEGTSLLDSMTNVIDEVIKIGESDIYSYNPDQDGDPFLEKGVIWSINFFFYNRKLKRVVSFRCSCISKISGDDFLTSAPSDGEEEDALIDMDI</sequence>
<feature type="region of interest" description="Disordered" evidence="1">
    <location>
        <begin position="1"/>
        <end position="53"/>
    </location>
</feature>
<dbReference type="FunFam" id="3.40.1000.50:FF:000003">
    <property type="entry name" value="Repressor of RNA polymerase III transcription MAF1"/>
    <property type="match status" value="1"/>
</dbReference>